<dbReference type="Proteomes" id="UP000000310">
    <property type="component" value="Chromosome"/>
</dbReference>
<reference evidence="3" key="2">
    <citation type="submission" date="2011-02" db="EMBL/GenBank/DDBJ databases">
        <title>The complete genome of Pedobacter saltans DSM 12145.</title>
        <authorList>
            <consortium name="US DOE Joint Genome Institute (JGI-PGF)"/>
            <person name="Lucas S."/>
            <person name="Copeland A."/>
            <person name="Lapidus A."/>
            <person name="Bruce D."/>
            <person name="Goodwin L."/>
            <person name="Pitluck S."/>
            <person name="Kyrpides N."/>
            <person name="Mavromatis K."/>
            <person name="Pagani I."/>
            <person name="Ivanova N."/>
            <person name="Ovchinnikova G."/>
            <person name="Lu M."/>
            <person name="Detter J.C."/>
            <person name="Han C."/>
            <person name="Land M."/>
            <person name="Hauser L."/>
            <person name="Markowitz V."/>
            <person name="Cheng J.-F."/>
            <person name="Hugenholtz P."/>
            <person name="Woyke T."/>
            <person name="Wu D."/>
            <person name="Tindall B."/>
            <person name="Pomrenke H.G."/>
            <person name="Brambilla E."/>
            <person name="Klenk H.-P."/>
            <person name="Eisen J.A."/>
        </authorList>
    </citation>
    <scope>NUCLEOTIDE SEQUENCE [LARGE SCALE GENOMIC DNA]</scope>
    <source>
        <strain evidence="3">ATCC 51119 / DSM 12145 / JCM 21818 / LMG 10337 / NBRC 100064 / NCIMB 13643</strain>
    </source>
</reference>
<keyword evidence="1" id="KW-1133">Transmembrane helix</keyword>
<evidence type="ECO:0000256" key="1">
    <source>
        <dbReference type="SAM" id="Phobius"/>
    </source>
</evidence>
<dbReference type="OrthoDB" id="773290at2"/>
<proteinExistence type="predicted"/>
<keyword evidence="1" id="KW-0472">Membrane</keyword>
<gene>
    <name evidence="2" type="ordered locus">Pedsa_2899</name>
</gene>
<dbReference type="STRING" id="762903.Pedsa_2899"/>
<reference evidence="2 3" key="1">
    <citation type="journal article" date="2011" name="Stand. Genomic Sci.">
        <title>Complete genome sequence of the gliding, heparinolytic Pedobacter saltans type strain (113).</title>
        <authorList>
            <person name="Liolios K."/>
            <person name="Sikorski J."/>
            <person name="Lu M."/>
            <person name="Nolan M."/>
            <person name="Lapidus A."/>
            <person name="Lucas S."/>
            <person name="Hammon N."/>
            <person name="Deshpande S."/>
            <person name="Cheng J.F."/>
            <person name="Tapia R."/>
            <person name="Han C."/>
            <person name="Goodwin L."/>
            <person name="Pitluck S."/>
            <person name="Huntemann M."/>
            <person name="Ivanova N."/>
            <person name="Pagani I."/>
            <person name="Mavromatis K."/>
            <person name="Ovchinikova G."/>
            <person name="Pati A."/>
            <person name="Chen A."/>
            <person name="Palaniappan K."/>
            <person name="Land M."/>
            <person name="Hauser L."/>
            <person name="Brambilla E.M."/>
            <person name="Kotsyurbenko O."/>
            <person name="Rohde M."/>
            <person name="Tindall B.J."/>
            <person name="Abt B."/>
            <person name="Goker M."/>
            <person name="Detter J.C."/>
            <person name="Woyke T."/>
            <person name="Bristow J."/>
            <person name="Eisen J.A."/>
            <person name="Markowitz V."/>
            <person name="Hugenholtz P."/>
            <person name="Klenk H.P."/>
            <person name="Kyrpides N.C."/>
        </authorList>
    </citation>
    <scope>NUCLEOTIDE SEQUENCE [LARGE SCALE GENOMIC DNA]</scope>
    <source>
        <strain evidence="3">ATCC 51119 / DSM 12145 / JCM 21818 / LMG 10337 / NBRC 100064 / NCIMB 13643</strain>
    </source>
</reference>
<dbReference type="RefSeq" id="WP_013633923.1">
    <property type="nucleotide sequence ID" value="NC_015177.1"/>
</dbReference>
<dbReference type="EMBL" id="CP002545">
    <property type="protein sequence ID" value="ADY53438.1"/>
    <property type="molecule type" value="Genomic_DNA"/>
</dbReference>
<dbReference type="HOGENOM" id="CLU_2919316_0_0_10"/>
<protein>
    <submittedName>
        <fullName evidence="2">ABC transporter permease protein</fullName>
    </submittedName>
</protein>
<name>F0S8H4_PSESL</name>
<sequence length="61" mass="6710">MKNLKTSVSPFIMLIIPVIFFIGLSLAFNVTEEDKGNDLSSINIVAPVIEKVSIKTLISLF</sequence>
<keyword evidence="1" id="KW-0812">Transmembrane</keyword>
<keyword evidence="3" id="KW-1185">Reference proteome</keyword>
<dbReference type="KEGG" id="psn:Pedsa_2899"/>
<organism evidence="2 3">
    <name type="scientific">Pseudopedobacter saltans (strain ATCC 51119 / DSM 12145 / JCM 21818 / CCUG 39354 / LMG 10337 / NBRC 100064 / NCIMB 13643)</name>
    <name type="common">Pedobacter saltans</name>
    <dbReference type="NCBI Taxonomy" id="762903"/>
    <lineage>
        <taxon>Bacteria</taxon>
        <taxon>Pseudomonadati</taxon>
        <taxon>Bacteroidota</taxon>
        <taxon>Sphingobacteriia</taxon>
        <taxon>Sphingobacteriales</taxon>
        <taxon>Sphingobacteriaceae</taxon>
        <taxon>Pseudopedobacter</taxon>
    </lineage>
</organism>
<dbReference type="AlphaFoldDB" id="F0S8H4"/>
<evidence type="ECO:0000313" key="2">
    <source>
        <dbReference type="EMBL" id="ADY53438.1"/>
    </source>
</evidence>
<accession>F0S8H4</accession>
<evidence type="ECO:0000313" key="3">
    <source>
        <dbReference type="Proteomes" id="UP000000310"/>
    </source>
</evidence>
<feature type="transmembrane region" description="Helical" evidence="1">
    <location>
        <begin position="12"/>
        <end position="31"/>
    </location>
</feature>